<dbReference type="InterPro" id="IPR036938">
    <property type="entry name" value="PAP2/HPO_sf"/>
</dbReference>
<gene>
    <name evidence="3" type="ORF">SAMN05444128_3258</name>
</gene>
<dbReference type="InterPro" id="IPR000326">
    <property type="entry name" value="PAP2/HPO"/>
</dbReference>
<dbReference type="STRING" id="1317125.SAMN05444128_3258"/>
<proteinExistence type="predicted"/>
<name>A0A1R3XPH6_9BACT</name>
<dbReference type="AlphaFoldDB" id="A0A1R3XPH6"/>
<organism evidence="3 4">
    <name type="scientific">Pontibacter indicus</name>
    <dbReference type="NCBI Taxonomy" id="1317125"/>
    <lineage>
        <taxon>Bacteria</taxon>
        <taxon>Pseudomonadati</taxon>
        <taxon>Bacteroidota</taxon>
        <taxon>Cytophagia</taxon>
        <taxon>Cytophagales</taxon>
        <taxon>Hymenobacteraceae</taxon>
        <taxon>Pontibacter</taxon>
    </lineage>
</organism>
<protein>
    <submittedName>
        <fullName evidence="3">Undecaprenyl-diphosphatase</fullName>
    </submittedName>
</protein>
<dbReference type="SMART" id="SM00014">
    <property type="entry name" value="acidPPc"/>
    <property type="match status" value="1"/>
</dbReference>
<feature type="domain" description="Phosphatidic acid phosphatase type 2/haloperoxidase" evidence="2">
    <location>
        <begin position="100"/>
        <end position="212"/>
    </location>
</feature>
<feature type="transmembrane region" description="Helical" evidence="1">
    <location>
        <begin position="166"/>
        <end position="185"/>
    </location>
</feature>
<evidence type="ECO:0000256" key="1">
    <source>
        <dbReference type="SAM" id="Phobius"/>
    </source>
</evidence>
<feature type="transmembrane region" description="Helical" evidence="1">
    <location>
        <begin position="100"/>
        <end position="118"/>
    </location>
</feature>
<dbReference type="PANTHER" id="PTHR14969">
    <property type="entry name" value="SPHINGOSINE-1-PHOSPHATE PHOSPHOHYDROLASE"/>
    <property type="match status" value="1"/>
</dbReference>
<keyword evidence="1" id="KW-1133">Transmembrane helix</keyword>
<keyword evidence="1" id="KW-0472">Membrane</keyword>
<dbReference type="PANTHER" id="PTHR14969:SF13">
    <property type="entry name" value="AT30094P"/>
    <property type="match status" value="1"/>
</dbReference>
<dbReference type="Proteomes" id="UP000187181">
    <property type="component" value="Unassembled WGS sequence"/>
</dbReference>
<dbReference type="EMBL" id="FTPP01000003">
    <property type="protein sequence ID" value="SIT93846.1"/>
    <property type="molecule type" value="Genomic_DNA"/>
</dbReference>
<dbReference type="CDD" id="cd03392">
    <property type="entry name" value="PAP2_like_2"/>
    <property type="match status" value="1"/>
</dbReference>
<feature type="transmembrane region" description="Helical" evidence="1">
    <location>
        <begin position="12"/>
        <end position="37"/>
    </location>
</feature>
<sequence length="237" mass="27511">MKSLTKQLLKLLALLSAEVVLVGLLFFACVVVFSFMAHEVFIQQDTDLDNALFEYAATHRSAEMTRLMRFFSFFASADYLLVAPALIVLVMAWFQHMRWYALKVLVIAFTSTMLNQLLKRLFERPRPVTAMLEQSGLSFPSGHAMIGGSFYGLLIYIVWREVKHPFWRWCWVLLLTVLLLLIGYSRIYLNVHYATDVLAGYALGIIWLLLAIYFMKKLERWYFGRSENSARRELGNL</sequence>
<keyword evidence="4" id="KW-1185">Reference proteome</keyword>
<reference evidence="4" key="1">
    <citation type="submission" date="2017-01" db="EMBL/GenBank/DDBJ databases">
        <authorList>
            <person name="Varghese N."/>
            <person name="Submissions S."/>
        </authorList>
    </citation>
    <scope>NUCLEOTIDE SEQUENCE [LARGE SCALE GENOMIC DNA]</scope>
    <source>
        <strain evidence="4">LP100</strain>
    </source>
</reference>
<dbReference type="RefSeq" id="WP_076670996.1">
    <property type="nucleotide sequence ID" value="NZ_FTPP01000003.1"/>
</dbReference>
<evidence type="ECO:0000259" key="2">
    <source>
        <dbReference type="SMART" id="SM00014"/>
    </source>
</evidence>
<feature type="transmembrane region" description="Helical" evidence="1">
    <location>
        <begin position="138"/>
        <end position="159"/>
    </location>
</feature>
<dbReference type="Pfam" id="PF01569">
    <property type="entry name" value="PAP2"/>
    <property type="match status" value="1"/>
</dbReference>
<keyword evidence="1" id="KW-0812">Transmembrane</keyword>
<dbReference type="OrthoDB" id="9773582at2"/>
<evidence type="ECO:0000313" key="4">
    <source>
        <dbReference type="Proteomes" id="UP000187181"/>
    </source>
</evidence>
<dbReference type="PROSITE" id="PS51257">
    <property type="entry name" value="PROKAR_LIPOPROTEIN"/>
    <property type="match status" value="1"/>
</dbReference>
<feature type="transmembrane region" description="Helical" evidence="1">
    <location>
        <begin position="70"/>
        <end position="93"/>
    </location>
</feature>
<feature type="transmembrane region" description="Helical" evidence="1">
    <location>
        <begin position="197"/>
        <end position="215"/>
    </location>
</feature>
<accession>A0A1R3XPH6</accession>
<evidence type="ECO:0000313" key="3">
    <source>
        <dbReference type="EMBL" id="SIT93846.1"/>
    </source>
</evidence>
<dbReference type="SUPFAM" id="SSF48317">
    <property type="entry name" value="Acid phosphatase/Vanadium-dependent haloperoxidase"/>
    <property type="match status" value="1"/>
</dbReference>
<dbReference type="Gene3D" id="1.20.144.10">
    <property type="entry name" value="Phosphatidic acid phosphatase type 2/haloperoxidase"/>
    <property type="match status" value="2"/>
</dbReference>